<evidence type="ECO:0000256" key="2">
    <source>
        <dbReference type="ARBA" id="ARBA00022448"/>
    </source>
</evidence>
<dbReference type="Proteomes" id="UP000595897">
    <property type="component" value="Chromosome"/>
</dbReference>
<dbReference type="PANTHER" id="PTHR43335">
    <property type="entry name" value="ABC TRANSPORTER, ATP-BINDING PROTEIN"/>
    <property type="match status" value="1"/>
</dbReference>
<evidence type="ECO:0000313" key="6">
    <source>
        <dbReference type="EMBL" id="BCN32454.1"/>
    </source>
</evidence>
<evidence type="ECO:0000259" key="5">
    <source>
        <dbReference type="PROSITE" id="PS50893"/>
    </source>
</evidence>
<dbReference type="EMBL" id="AP024169">
    <property type="protein sequence ID" value="BCN32454.1"/>
    <property type="molecule type" value="Genomic_DNA"/>
</dbReference>
<keyword evidence="2" id="KW-0813">Transport</keyword>
<comment type="similarity">
    <text evidence="1">Belongs to the ABC transporter superfamily.</text>
</comment>
<dbReference type="InterPro" id="IPR003439">
    <property type="entry name" value="ABC_transporter-like_ATP-bd"/>
</dbReference>
<evidence type="ECO:0000256" key="3">
    <source>
        <dbReference type="ARBA" id="ARBA00022741"/>
    </source>
</evidence>
<feature type="domain" description="ABC transporter" evidence="5">
    <location>
        <begin position="4"/>
        <end position="231"/>
    </location>
</feature>
<keyword evidence="3" id="KW-0547">Nucleotide-binding</keyword>
<name>A0A7R7EP72_9FIRM</name>
<dbReference type="RefSeq" id="WP_271713502.1">
    <property type="nucleotide sequence ID" value="NZ_AP024169.1"/>
</dbReference>
<dbReference type="InterPro" id="IPR017871">
    <property type="entry name" value="ABC_transporter-like_CS"/>
</dbReference>
<protein>
    <submittedName>
        <fullName evidence="6">ABC transporter ATP-binding protein</fullName>
    </submittedName>
</protein>
<dbReference type="InterPro" id="IPR027417">
    <property type="entry name" value="P-loop_NTPase"/>
</dbReference>
<keyword evidence="4 6" id="KW-0067">ATP-binding</keyword>
<dbReference type="PANTHER" id="PTHR43335:SF4">
    <property type="entry name" value="ABC TRANSPORTER, ATP-BINDING PROTEIN"/>
    <property type="match status" value="1"/>
</dbReference>
<dbReference type="SUPFAM" id="SSF52540">
    <property type="entry name" value="P-loop containing nucleoside triphosphate hydrolases"/>
    <property type="match status" value="1"/>
</dbReference>
<proteinExistence type="inferred from homology"/>
<dbReference type="Gene3D" id="3.40.50.300">
    <property type="entry name" value="P-loop containing nucleotide triphosphate hydrolases"/>
    <property type="match status" value="1"/>
</dbReference>
<gene>
    <name evidence="6" type="ORF">bsdtb5_37490</name>
</gene>
<dbReference type="KEGG" id="ahb:bsdtb5_37490"/>
<dbReference type="InterPro" id="IPR003593">
    <property type="entry name" value="AAA+_ATPase"/>
</dbReference>
<dbReference type="AlphaFoldDB" id="A0A7R7EP72"/>
<dbReference type="PROSITE" id="PS50893">
    <property type="entry name" value="ABC_TRANSPORTER_2"/>
    <property type="match status" value="1"/>
</dbReference>
<reference evidence="6 7" key="1">
    <citation type="submission" date="2020-11" db="EMBL/GenBank/DDBJ databases">
        <title>Draft genome sequencing of a Lachnospiraceae strain isolated from anoxic soil subjected to BSD treatment.</title>
        <authorList>
            <person name="Uek A."/>
            <person name="Tonouchi A."/>
        </authorList>
    </citation>
    <scope>NUCLEOTIDE SEQUENCE [LARGE SCALE GENOMIC DNA]</scope>
    <source>
        <strain evidence="6 7">TB5</strain>
    </source>
</reference>
<organism evidence="6 7">
    <name type="scientific">Anaeromicropila herbilytica</name>
    <dbReference type="NCBI Taxonomy" id="2785025"/>
    <lineage>
        <taxon>Bacteria</taxon>
        <taxon>Bacillati</taxon>
        <taxon>Bacillota</taxon>
        <taxon>Clostridia</taxon>
        <taxon>Lachnospirales</taxon>
        <taxon>Lachnospiraceae</taxon>
        <taxon>Anaeromicropila</taxon>
    </lineage>
</organism>
<accession>A0A7R7EP72</accession>
<evidence type="ECO:0000256" key="1">
    <source>
        <dbReference type="ARBA" id="ARBA00005417"/>
    </source>
</evidence>
<keyword evidence="7" id="KW-1185">Reference proteome</keyword>
<sequence>MNVLEVRNLSKSFGKTKIINDISFHVGEGEIVGFVGPNGTGKTTTLKMISNLIWPDQGEIEIAGYNLFKEREKALSNLAGIVENPGLYQNLSGRDNLKFIQKIRGVSKERLDEVIEITGLKDRLDRKVKKYSLGMKQRLALGMCILTKPKFLILDEPTNGLDPTGTFELRQLIERMAKKEQVSILFSSHMLGEVEKLANRVIYIKEGRIISEKEQVRKEGISYSLLVNHKEKAVKLFEELDWILEINTNENNSIKIRVEEEKIGLVLNQLCKEEIIVLDMEKEKEDLEDVYNQIFLSE</sequence>
<dbReference type="GO" id="GO:0005524">
    <property type="term" value="F:ATP binding"/>
    <property type="evidence" value="ECO:0007669"/>
    <property type="project" value="UniProtKB-KW"/>
</dbReference>
<dbReference type="Pfam" id="PF00005">
    <property type="entry name" value="ABC_tran"/>
    <property type="match status" value="1"/>
</dbReference>
<dbReference type="PROSITE" id="PS00211">
    <property type="entry name" value="ABC_TRANSPORTER_1"/>
    <property type="match status" value="1"/>
</dbReference>
<dbReference type="GO" id="GO:0016887">
    <property type="term" value="F:ATP hydrolysis activity"/>
    <property type="evidence" value="ECO:0007669"/>
    <property type="project" value="InterPro"/>
</dbReference>
<evidence type="ECO:0000256" key="4">
    <source>
        <dbReference type="ARBA" id="ARBA00022840"/>
    </source>
</evidence>
<evidence type="ECO:0000313" key="7">
    <source>
        <dbReference type="Proteomes" id="UP000595897"/>
    </source>
</evidence>
<dbReference type="SMART" id="SM00382">
    <property type="entry name" value="AAA"/>
    <property type="match status" value="1"/>
</dbReference>